<organism evidence="1 2">
    <name type="scientific">Dreissena polymorpha</name>
    <name type="common">Zebra mussel</name>
    <name type="synonym">Mytilus polymorpha</name>
    <dbReference type="NCBI Taxonomy" id="45954"/>
    <lineage>
        <taxon>Eukaryota</taxon>
        <taxon>Metazoa</taxon>
        <taxon>Spiralia</taxon>
        <taxon>Lophotrochozoa</taxon>
        <taxon>Mollusca</taxon>
        <taxon>Bivalvia</taxon>
        <taxon>Autobranchia</taxon>
        <taxon>Heteroconchia</taxon>
        <taxon>Euheterodonta</taxon>
        <taxon>Imparidentia</taxon>
        <taxon>Neoheterodontei</taxon>
        <taxon>Myida</taxon>
        <taxon>Dreissenoidea</taxon>
        <taxon>Dreissenidae</taxon>
        <taxon>Dreissena</taxon>
    </lineage>
</organism>
<protein>
    <submittedName>
        <fullName evidence="1">Uncharacterized protein</fullName>
    </submittedName>
</protein>
<reference evidence="1" key="2">
    <citation type="submission" date="2020-11" db="EMBL/GenBank/DDBJ databases">
        <authorList>
            <person name="McCartney M.A."/>
            <person name="Auch B."/>
            <person name="Kono T."/>
            <person name="Mallez S."/>
            <person name="Becker A."/>
            <person name="Gohl D.M."/>
            <person name="Silverstein K.A.T."/>
            <person name="Koren S."/>
            <person name="Bechman K.B."/>
            <person name="Herman A."/>
            <person name="Abrahante J.E."/>
            <person name="Garbe J."/>
        </authorList>
    </citation>
    <scope>NUCLEOTIDE SEQUENCE</scope>
    <source>
        <strain evidence="1">Duluth1</strain>
        <tissue evidence="1">Whole animal</tissue>
    </source>
</reference>
<sequence>MPHAIESFRKGNEVMEELTLVLQMFLNDDSAVEDLLHCAPSSSESCPLPEIFLPQDYALPTPPLHYVWADFFCLRLDWDRSQGDWSPVEAVSCRGHCSIHSVCLGLRYSR</sequence>
<reference evidence="1" key="1">
    <citation type="journal article" date="2019" name="bioRxiv">
        <title>The Genome of the Zebra Mussel, Dreissena polymorpha: A Resource for Invasive Species Research.</title>
        <authorList>
            <person name="McCartney M.A."/>
            <person name="Auch B."/>
            <person name="Kono T."/>
            <person name="Mallez S."/>
            <person name="Zhang Y."/>
            <person name="Obille A."/>
            <person name="Becker A."/>
            <person name="Abrahante J.E."/>
            <person name="Garbe J."/>
            <person name="Badalamenti J.P."/>
            <person name="Herman A."/>
            <person name="Mangelson H."/>
            <person name="Liachko I."/>
            <person name="Sullivan S."/>
            <person name="Sone E.D."/>
            <person name="Koren S."/>
            <person name="Silverstein K.A.T."/>
            <person name="Beckman K.B."/>
            <person name="Gohl D.M."/>
        </authorList>
    </citation>
    <scope>NUCLEOTIDE SEQUENCE</scope>
    <source>
        <strain evidence="1">Duluth1</strain>
        <tissue evidence="1">Whole animal</tissue>
    </source>
</reference>
<evidence type="ECO:0000313" key="2">
    <source>
        <dbReference type="Proteomes" id="UP000828390"/>
    </source>
</evidence>
<evidence type="ECO:0000313" key="1">
    <source>
        <dbReference type="EMBL" id="KAH3786349.1"/>
    </source>
</evidence>
<comment type="caution">
    <text evidence="1">The sequence shown here is derived from an EMBL/GenBank/DDBJ whole genome shotgun (WGS) entry which is preliminary data.</text>
</comment>
<dbReference type="AlphaFoldDB" id="A0A9D4IVF6"/>
<dbReference type="Proteomes" id="UP000828390">
    <property type="component" value="Unassembled WGS sequence"/>
</dbReference>
<gene>
    <name evidence="1" type="ORF">DPMN_164456</name>
</gene>
<name>A0A9D4IVF6_DREPO</name>
<proteinExistence type="predicted"/>
<accession>A0A9D4IVF6</accession>
<dbReference type="EMBL" id="JAIWYP010000008">
    <property type="protein sequence ID" value="KAH3786349.1"/>
    <property type="molecule type" value="Genomic_DNA"/>
</dbReference>
<keyword evidence="2" id="KW-1185">Reference proteome</keyword>